<evidence type="ECO:0000256" key="3">
    <source>
        <dbReference type="ARBA" id="ARBA00022630"/>
    </source>
</evidence>
<name>A0A919P7Y9_9CELL</name>
<comment type="similarity">
    <text evidence="11">Belongs to the IPP isomerase type 2 family.</text>
</comment>
<dbReference type="EMBL" id="BONO01000001">
    <property type="protein sequence ID" value="GIG34655.1"/>
    <property type="molecule type" value="Genomic_DNA"/>
</dbReference>
<evidence type="ECO:0000256" key="1">
    <source>
        <dbReference type="ARBA" id="ARBA00001917"/>
    </source>
</evidence>
<keyword evidence="9 11" id="KW-0413">Isomerase</keyword>
<protein>
    <recommendedName>
        <fullName evidence="11">Isopentenyl-diphosphate delta-isomerase</fullName>
        <shortName evidence="11">IPP isomerase</shortName>
        <ecNumber evidence="11">5.3.3.2</ecNumber>
    </recommendedName>
    <alternativeName>
        <fullName evidence="11">Isopentenyl diphosphate:dimethylallyl diphosphate isomerase</fullName>
    </alternativeName>
    <alternativeName>
        <fullName evidence="11">Isopentenyl pyrophosphate isomerase</fullName>
    </alternativeName>
    <alternativeName>
        <fullName evidence="11">Type 2 isopentenyl diphosphate isomerase</fullName>
        <shortName evidence="11">IDI-2</shortName>
    </alternativeName>
</protein>
<comment type="cofactor">
    <cofactor evidence="1 11">
        <name>FMN</name>
        <dbReference type="ChEBI" id="CHEBI:58210"/>
    </cofactor>
</comment>
<evidence type="ECO:0000313" key="15">
    <source>
        <dbReference type="Proteomes" id="UP000642125"/>
    </source>
</evidence>
<dbReference type="InterPro" id="IPR013785">
    <property type="entry name" value="Aldolase_TIM"/>
</dbReference>
<dbReference type="GO" id="GO:0008299">
    <property type="term" value="P:isoprenoid biosynthetic process"/>
    <property type="evidence" value="ECO:0007669"/>
    <property type="project" value="UniProtKB-UniRule"/>
</dbReference>
<evidence type="ECO:0000256" key="5">
    <source>
        <dbReference type="ARBA" id="ARBA00022723"/>
    </source>
</evidence>
<dbReference type="EC" id="5.3.3.2" evidence="11"/>
<dbReference type="GO" id="GO:0010181">
    <property type="term" value="F:FMN binding"/>
    <property type="evidence" value="ECO:0007669"/>
    <property type="project" value="UniProtKB-UniRule"/>
</dbReference>
<dbReference type="Proteomes" id="UP000642125">
    <property type="component" value="Unassembled WGS sequence"/>
</dbReference>
<dbReference type="PANTHER" id="PTHR43665:SF1">
    <property type="entry name" value="ISOPENTENYL-DIPHOSPHATE DELTA-ISOMERASE"/>
    <property type="match status" value="1"/>
</dbReference>
<comment type="caution">
    <text evidence="11">Lacks conserved residue(s) required for the propagation of feature annotation.</text>
</comment>
<gene>
    <name evidence="11" type="primary">fni</name>
    <name evidence="14" type="ORF">Cpa01nite_00360</name>
</gene>
<dbReference type="PIRSF" id="PIRSF003314">
    <property type="entry name" value="IPP_isomerase"/>
    <property type="match status" value="1"/>
</dbReference>
<evidence type="ECO:0000256" key="10">
    <source>
        <dbReference type="ARBA" id="ARBA00025810"/>
    </source>
</evidence>
<keyword evidence="6 11" id="KW-0460">Magnesium</keyword>
<feature type="region of interest" description="Disordered" evidence="12">
    <location>
        <begin position="1"/>
        <end position="43"/>
    </location>
</feature>
<evidence type="ECO:0000256" key="2">
    <source>
        <dbReference type="ARBA" id="ARBA00022490"/>
    </source>
</evidence>
<feature type="binding site" evidence="11">
    <location>
        <position position="128"/>
    </location>
    <ligand>
        <name>FMN</name>
        <dbReference type="ChEBI" id="CHEBI:58210"/>
    </ligand>
</feature>
<comment type="cofactor">
    <cofactor evidence="11">
        <name>NADPH</name>
        <dbReference type="ChEBI" id="CHEBI:57783"/>
    </cofactor>
</comment>
<feature type="binding site" evidence="11">
    <location>
        <position position="244"/>
    </location>
    <ligand>
        <name>FMN</name>
        <dbReference type="ChEBI" id="CHEBI:58210"/>
    </ligand>
</feature>
<keyword evidence="2 11" id="KW-0963">Cytoplasm</keyword>
<dbReference type="GO" id="GO:0070402">
    <property type="term" value="F:NADPH binding"/>
    <property type="evidence" value="ECO:0007669"/>
    <property type="project" value="UniProtKB-UniRule"/>
</dbReference>
<evidence type="ECO:0000259" key="13">
    <source>
        <dbReference type="Pfam" id="PF01070"/>
    </source>
</evidence>
<evidence type="ECO:0000256" key="4">
    <source>
        <dbReference type="ARBA" id="ARBA00022643"/>
    </source>
</evidence>
<dbReference type="Pfam" id="PF01070">
    <property type="entry name" value="FMN_dh"/>
    <property type="match status" value="1"/>
</dbReference>
<feature type="binding site" evidence="11">
    <location>
        <begin position="315"/>
        <end position="316"/>
    </location>
    <ligand>
        <name>FMN</name>
        <dbReference type="ChEBI" id="CHEBI:58210"/>
    </ligand>
</feature>
<dbReference type="SUPFAM" id="SSF51395">
    <property type="entry name" value="FMN-linked oxidoreductases"/>
    <property type="match status" value="1"/>
</dbReference>
<dbReference type="AlphaFoldDB" id="A0A919P7Y9"/>
<dbReference type="PANTHER" id="PTHR43665">
    <property type="entry name" value="ISOPENTENYL-DIPHOSPHATE DELTA-ISOMERASE"/>
    <property type="match status" value="1"/>
</dbReference>
<dbReference type="InterPro" id="IPR011179">
    <property type="entry name" value="IPdP_isomerase"/>
</dbReference>
<comment type="caution">
    <text evidence="14">The sequence shown here is derived from an EMBL/GenBank/DDBJ whole genome shotgun (WGS) entry which is preliminary data.</text>
</comment>
<sequence>MTAGDAPLSAQDQPVGPGAAAAASEAAGTDPTTPAEQDARRKDDHVRLAVAQHAEPGPSDFDHVRPMNHPLAAGDRSQVSLRTTGRVLDWTVPLYINGMTGGTAHTATINRALALAARETGVPIGSGSTGILHREPAAIPSFRVLRDLNPDGFVLANVNANLTPAQARRSVEILGADALQVHVNPAQEIVMPEGDRDFTRWADNIAAIVDGAGVPVVVKEVGAGMSRGTVERLRDLGVAAVDVSGRGGTDFTAIESARRTDGGMDYLASWGQSAVEGLLDASSVDGVDLLASGGVRNPLDVVRALALGATAVGVAGGFLRTLLTDGEAALVARIESWLTQVGDIMTLLGARTVTDLRRVDLLVTGPVREFCELRGVDAASFARRSGL</sequence>
<dbReference type="HAMAP" id="MF_00354">
    <property type="entry name" value="Idi_2"/>
    <property type="match status" value="1"/>
</dbReference>
<feature type="binding site" evidence="11">
    <location>
        <position position="157"/>
    </location>
    <ligand>
        <name>FMN</name>
        <dbReference type="ChEBI" id="CHEBI:58210"/>
    </ligand>
</feature>
<evidence type="ECO:0000256" key="9">
    <source>
        <dbReference type="ARBA" id="ARBA00023235"/>
    </source>
</evidence>
<feature type="binding site" evidence="11">
    <location>
        <position position="249"/>
    </location>
    <ligand>
        <name>FMN</name>
        <dbReference type="ChEBI" id="CHEBI:58210"/>
    </ligand>
</feature>
<feature type="binding site" evidence="11">
    <location>
        <position position="188"/>
    </location>
    <ligand>
        <name>Mg(2+)</name>
        <dbReference type="ChEBI" id="CHEBI:18420"/>
    </ligand>
</feature>
<comment type="function">
    <text evidence="11">Involved in the biosynthesis of isoprenoids. Catalyzes the 1,3-allylic rearrangement of the homoallylic substrate isopentenyl (IPP) to its allylic isomer, dimethylallyl diphosphate (DMAPP).</text>
</comment>
<keyword evidence="3 11" id="KW-0285">Flavoprotein</keyword>
<dbReference type="NCBIfam" id="TIGR02151">
    <property type="entry name" value="IPP_isom_2"/>
    <property type="match status" value="1"/>
</dbReference>
<reference evidence="14" key="1">
    <citation type="submission" date="2021-01" db="EMBL/GenBank/DDBJ databases">
        <title>Whole genome shotgun sequence of Cellulomonas pakistanensis NBRC 110800.</title>
        <authorList>
            <person name="Komaki H."/>
            <person name="Tamura T."/>
        </authorList>
    </citation>
    <scope>NUCLEOTIDE SEQUENCE</scope>
    <source>
        <strain evidence="14">NBRC 110800</strain>
    </source>
</reference>
<keyword evidence="4 11" id="KW-0288">FMN</keyword>
<feature type="binding site" evidence="11">
    <location>
        <begin position="98"/>
        <end position="100"/>
    </location>
    <ligand>
        <name>FMN</name>
        <dbReference type="ChEBI" id="CHEBI:58210"/>
    </ligand>
</feature>
<dbReference type="RefSeq" id="WP_239068405.1">
    <property type="nucleotide sequence ID" value="NZ_BONO01000001.1"/>
</dbReference>
<comment type="subcellular location">
    <subcellularLocation>
        <location evidence="11">Cytoplasm</location>
    </subcellularLocation>
</comment>
<keyword evidence="8 11" id="KW-0414">Isoprene biosynthesis</keyword>
<dbReference type="GO" id="GO:0005737">
    <property type="term" value="C:cytoplasm"/>
    <property type="evidence" value="ECO:0007669"/>
    <property type="project" value="UniProtKB-SubCell"/>
</dbReference>
<evidence type="ECO:0000256" key="8">
    <source>
        <dbReference type="ARBA" id="ARBA00023229"/>
    </source>
</evidence>
<feature type="binding site" evidence="11">
    <location>
        <position position="187"/>
    </location>
    <ligand>
        <name>substrate</name>
    </ligand>
</feature>
<comment type="catalytic activity">
    <reaction evidence="11">
        <text>isopentenyl diphosphate = dimethylallyl diphosphate</text>
        <dbReference type="Rhea" id="RHEA:23284"/>
        <dbReference type="ChEBI" id="CHEBI:57623"/>
        <dbReference type="ChEBI" id="CHEBI:128769"/>
        <dbReference type="EC" id="5.3.3.2"/>
    </reaction>
</comment>
<evidence type="ECO:0000313" key="14">
    <source>
        <dbReference type="EMBL" id="GIG34655.1"/>
    </source>
</evidence>
<comment type="cofactor">
    <cofactor evidence="11">
        <name>Mg(2+)</name>
        <dbReference type="ChEBI" id="CHEBI:18420"/>
    </cofactor>
</comment>
<feature type="binding site" evidence="11">
    <location>
        <position position="219"/>
    </location>
    <ligand>
        <name>FMN</name>
        <dbReference type="ChEBI" id="CHEBI:58210"/>
    </ligand>
</feature>
<evidence type="ECO:0000256" key="6">
    <source>
        <dbReference type="ARBA" id="ARBA00022842"/>
    </source>
</evidence>
<dbReference type="InterPro" id="IPR000262">
    <property type="entry name" value="FMN-dep_DH"/>
</dbReference>
<accession>A0A919P7Y9</accession>
<feature type="binding site" evidence="11">
    <location>
        <begin position="41"/>
        <end position="42"/>
    </location>
    <ligand>
        <name>substrate</name>
    </ligand>
</feature>
<dbReference type="GO" id="GO:0004452">
    <property type="term" value="F:isopentenyl-diphosphate delta-isomerase activity"/>
    <property type="evidence" value="ECO:0007669"/>
    <property type="project" value="UniProtKB-UniRule"/>
</dbReference>
<feature type="binding site" evidence="11">
    <location>
        <begin position="294"/>
        <end position="296"/>
    </location>
    <ligand>
        <name>FMN</name>
        <dbReference type="ChEBI" id="CHEBI:58210"/>
    </ligand>
</feature>
<evidence type="ECO:0000256" key="12">
    <source>
        <dbReference type="SAM" id="MobiDB-lite"/>
    </source>
</evidence>
<organism evidence="14 15">
    <name type="scientific">Cellulomonas pakistanensis</name>
    <dbReference type="NCBI Taxonomy" id="992287"/>
    <lineage>
        <taxon>Bacteria</taxon>
        <taxon>Bacillati</taxon>
        <taxon>Actinomycetota</taxon>
        <taxon>Actinomycetes</taxon>
        <taxon>Micrococcales</taxon>
        <taxon>Cellulomonadaceae</taxon>
        <taxon>Cellulomonas</taxon>
    </lineage>
</organism>
<feature type="domain" description="FMN-dependent dehydrogenase" evidence="13">
    <location>
        <begin position="197"/>
        <end position="358"/>
    </location>
</feature>
<dbReference type="GO" id="GO:0000287">
    <property type="term" value="F:magnesium ion binding"/>
    <property type="evidence" value="ECO:0007669"/>
    <property type="project" value="UniProtKB-UniRule"/>
</dbReference>
<comment type="subunit">
    <text evidence="10 11">Homooctamer. Dimer of tetramers.</text>
</comment>
<dbReference type="CDD" id="cd02811">
    <property type="entry name" value="IDI-2_FMN"/>
    <property type="match status" value="1"/>
</dbReference>
<keyword evidence="15" id="KW-1185">Reference proteome</keyword>
<dbReference type="GO" id="GO:0016491">
    <property type="term" value="F:oxidoreductase activity"/>
    <property type="evidence" value="ECO:0007669"/>
    <property type="project" value="InterPro"/>
</dbReference>
<keyword evidence="7 11" id="KW-0521">NADP</keyword>
<dbReference type="Gene3D" id="3.20.20.70">
    <property type="entry name" value="Aldolase class I"/>
    <property type="match status" value="1"/>
</dbReference>
<proteinExistence type="inferred from homology"/>
<evidence type="ECO:0000256" key="7">
    <source>
        <dbReference type="ARBA" id="ARBA00022857"/>
    </source>
</evidence>
<keyword evidence="5 11" id="KW-0479">Metal-binding</keyword>
<evidence type="ECO:0000256" key="11">
    <source>
        <dbReference type="HAMAP-Rule" id="MF_00354"/>
    </source>
</evidence>